<reference evidence="2" key="2">
    <citation type="journal article" date="2021" name="PeerJ">
        <title>Extensive microbial diversity within the chicken gut microbiome revealed by metagenomics and culture.</title>
        <authorList>
            <person name="Gilroy R."/>
            <person name="Ravi A."/>
            <person name="Getino M."/>
            <person name="Pursley I."/>
            <person name="Horton D.L."/>
            <person name="Alikhan N.F."/>
            <person name="Baker D."/>
            <person name="Gharbi K."/>
            <person name="Hall N."/>
            <person name="Watson M."/>
            <person name="Adriaenssens E.M."/>
            <person name="Foster-Nyarko E."/>
            <person name="Jarju S."/>
            <person name="Secka A."/>
            <person name="Antonio M."/>
            <person name="Oren A."/>
            <person name="Chaudhuri R.R."/>
            <person name="La Ragione R."/>
            <person name="Hildebrand F."/>
            <person name="Pallen M.J."/>
        </authorList>
    </citation>
    <scope>NUCLEOTIDE SEQUENCE</scope>
    <source>
        <strain evidence="2">B3-2255</strain>
    </source>
</reference>
<name>A0A9D9IZY2_9BACT</name>
<feature type="chain" id="PRO_5038560939" evidence="1">
    <location>
        <begin position="24"/>
        <end position="52"/>
    </location>
</feature>
<sequence>MKKIIIALSALLAVSAQATSVQASETTDGTPKEDQLLSWPVKGKAAGEDIIY</sequence>
<proteinExistence type="predicted"/>
<feature type="non-terminal residue" evidence="2">
    <location>
        <position position="52"/>
    </location>
</feature>
<evidence type="ECO:0000313" key="2">
    <source>
        <dbReference type="EMBL" id="MBO8481752.1"/>
    </source>
</evidence>
<dbReference type="Proteomes" id="UP000823772">
    <property type="component" value="Unassembled WGS sequence"/>
</dbReference>
<dbReference type="AlphaFoldDB" id="A0A9D9IZY2"/>
<feature type="signal peptide" evidence="1">
    <location>
        <begin position="1"/>
        <end position="23"/>
    </location>
</feature>
<comment type="caution">
    <text evidence="2">The sequence shown here is derived from an EMBL/GenBank/DDBJ whole genome shotgun (WGS) entry which is preliminary data.</text>
</comment>
<evidence type="ECO:0000256" key="1">
    <source>
        <dbReference type="SAM" id="SignalP"/>
    </source>
</evidence>
<keyword evidence="1" id="KW-0732">Signal</keyword>
<gene>
    <name evidence="2" type="ORF">IAC87_04305</name>
</gene>
<evidence type="ECO:0000313" key="3">
    <source>
        <dbReference type="Proteomes" id="UP000823772"/>
    </source>
</evidence>
<accession>A0A9D9IZY2</accession>
<reference evidence="2" key="1">
    <citation type="submission" date="2020-10" db="EMBL/GenBank/DDBJ databases">
        <authorList>
            <person name="Gilroy R."/>
        </authorList>
    </citation>
    <scope>NUCLEOTIDE SEQUENCE</scope>
    <source>
        <strain evidence="2">B3-2255</strain>
    </source>
</reference>
<protein>
    <submittedName>
        <fullName evidence="2">Uncharacterized protein</fullName>
    </submittedName>
</protein>
<dbReference type="EMBL" id="JADILY010000090">
    <property type="protein sequence ID" value="MBO8481752.1"/>
    <property type="molecule type" value="Genomic_DNA"/>
</dbReference>
<organism evidence="2 3">
    <name type="scientific">Candidatus Merdivivens faecigallinarum</name>
    <dbReference type="NCBI Taxonomy" id="2840871"/>
    <lineage>
        <taxon>Bacteria</taxon>
        <taxon>Pseudomonadati</taxon>
        <taxon>Bacteroidota</taxon>
        <taxon>Bacteroidia</taxon>
        <taxon>Bacteroidales</taxon>
        <taxon>Muribaculaceae</taxon>
        <taxon>Muribaculaceae incertae sedis</taxon>
        <taxon>Candidatus Merdivivens</taxon>
    </lineage>
</organism>